<dbReference type="GO" id="GO:0031966">
    <property type="term" value="C:mitochondrial membrane"/>
    <property type="evidence" value="ECO:0007669"/>
    <property type="project" value="EnsemblFungi"/>
</dbReference>
<sequence length="491" mass="56179">MSLCKTFFRVIPTRTCSLRALHTTTRCLQRSTTVLERPPLSVFQPLQDIAPTFYASGNNITPLYEPSDFYSELKTRILSAKERIFIAALYIGHAEKELVETLHTALSRSDKLQAHILIDGLRGTRVSKGESSVTLLSSLIQSFPDRVQVSLYHTPDLTGVLKKTLPQRFNEGIGLMHLKIYGFDDSVMLSGANLSRDYFTNRQDRYMIFDKHEPLASYYCDLMRVVRSFSYQLDTKGKLAIQSDTPDPVHESRQFKRHAHDRLVRFIRQQMDRHDDSPAENTDTAILPVIQMGPLGIRQDEKATMKFLGMAKQDWTIHLTSGYFNFTDRYKAMILRAPARFRFLTASPKANGFFNSKGVSRYLPPAYTWIEKQFFNHVKRAGRSNEISIEEYGREGWTYHAKGLWASLQGNDDISLTLIGSPNFGHRSSQRDLEAQAFVITENKRLQSALHKEVERLHSHAQLVTDATFKQKDRQVPYGVRAATAMIKTML</sequence>
<name>A0A068RIV5_9FUNG</name>
<dbReference type="Proteomes" id="UP000027586">
    <property type="component" value="Unassembled WGS sequence"/>
</dbReference>
<evidence type="ECO:0000256" key="10">
    <source>
        <dbReference type="RuleBase" id="RU365024"/>
    </source>
</evidence>
<keyword evidence="8 10" id="KW-1208">Phospholipid metabolism</keyword>
<dbReference type="EMBL" id="CBTN010000003">
    <property type="protein sequence ID" value="CDH49650.1"/>
    <property type="molecule type" value="Genomic_DNA"/>
</dbReference>
<dbReference type="InterPro" id="IPR016270">
    <property type="entry name" value="PGS1"/>
</dbReference>
<keyword evidence="5" id="KW-0677">Repeat</keyword>
<dbReference type="GO" id="GO:0008444">
    <property type="term" value="F:CDP-diacylglycerol-glycerol-3-phosphate 3-phosphatidyltransferase activity"/>
    <property type="evidence" value="ECO:0007669"/>
    <property type="project" value="UniProtKB-EC"/>
</dbReference>
<dbReference type="OrthoDB" id="10250191at2759"/>
<evidence type="ECO:0000256" key="2">
    <source>
        <dbReference type="ARBA" id="ARBA00010682"/>
    </source>
</evidence>
<evidence type="ECO:0000256" key="4">
    <source>
        <dbReference type="ARBA" id="ARBA00022679"/>
    </source>
</evidence>
<evidence type="ECO:0000256" key="7">
    <source>
        <dbReference type="ARBA" id="ARBA00023209"/>
    </source>
</evidence>
<comment type="function">
    <text evidence="10">Functions in the biosynthesis of the anionic phospholipids phosphatidylglycerol and cardiolipin.</text>
</comment>
<evidence type="ECO:0000256" key="5">
    <source>
        <dbReference type="ARBA" id="ARBA00022737"/>
    </source>
</evidence>
<dbReference type="AlphaFoldDB" id="A0A068RIV5"/>
<evidence type="ECO:0000259" key="11">
    <source>
        <dbReference type="PROSITE" id="PS50035"/>
    </source>
</evidence>
<keyword evidence="10" id="KW-0067">ATP-binding</keyword>
<evidence type="ECO:0000313" key="12">
    <source>
        <dbReference type="EMBL" id="CDH49650.1"/>
    </source>
</evidence>
<accession>A0A068RIV5</accession>
<evidence type="ECO:0000256" key="1">
    <source>
        <dbReference type="ARBA" id="ARBA00005042"/>
    </source>
</evidence>
<keyword evidence="10" id="KW-0496">Mitochondrion</keyword>
<dbReference type="EC" id="2.7.8.5" evidence="10"/>
<evidence type="ECO:0000256" key="9">
    <source>
        <dbReference type="ARBA" id="ARBA00048586"/>
    </source>
</evidence>
<keyword evidence="13" id="KW-1185">Reference proteome</keyword>
<feature type="domain" description="PLD phosphodiesterase" evidence="11">
    <location>
        <begin position="172"/>
        <end position="198"/>
    </location>
</feature>
<dbReference type="STRING" id="1263082.A0A068RIV5"/>
<evidence type="ECO:0000313" key="13">
    <source>
        <dbReference type="Proteomes" id="UP000027586"/>
    </source>
</evidence>
<dbReference type="UniPathway" id="UPA00084">
    <property type="reaction ID" value="UER00503"/>
</dbReference>
<dbReference type="PIRSF" id="PIRSF000850">
    <property type="entry name" value="Phospholipase_D_PSS"/>
    <property type="match status" value="1"/>
</dbReference>
<keyword evidence="3 10" id="KW-0444">Lipid biosynthesis</keyword>
<keyword evidence="4 10" id="KW-0808">Transferase</keyword>
<protein>
    <recommendedName>
        <fullName evidence="10">CDP-diacylglycerol--glycerol-3-phosphate 3-phosphatidyltransferase</fullName>
        <ecNumber evidence="10">2.7.8.5</ecNumber>
    </recommendedName>
</protein>
<evidence type="ECO:0000256" key="8">
    <source>
        <dbReference type="ARBA" id="ARBA00023264"/>
    </source>
</evidence>
<proteinExistence type="inferred from homology"/>
<dbReference type="PANTHER" id="PTHR12586">
    <property type="entry name" value="CDP-DIACYLGLYCEROL--SERINE O-PHOSPHATIDYLTRANSFERASE"/>
    <property type="match status" value="1"/>
</dbReference>
<dbReference type="PROSITE" id="PS50035">
    <property type="entry name" value="PLD"/>
    <property type="match status" value="1"/>
</dbReference>
<dbReference type="VEuPathDB" id="FungiDB:LCOR_01388.1"/>
<evidence type="ECO:0000256" key="6">
    <source>
        <dbReference type="ARBA" id="ARBA00023098"/>
    </source>
</evidence>
<dbReference type="Gene3D" id="3.30.870.10">
    <property type="entry name" value="Endonuclease Chain A"/>
    <property type="match status" value="2"/>
</dbReference>
<dbReference type="SUPFAM" id="SSF56024">
    <property type="entry name" value="Phospholipase D/nuclease"/>
    <property type="match status" value="1"/>
</dbReference>
<evidence type="ECO:0000256" key="3">
    <source>
        <dbReference type="ARBA" id="ARBA00022516"/>
    </source>
</evidence>
<comment type="pathway">
    <text evidence="1 10">Phospholipid metabolism; phosphatidylglycerol biosynthesis; phosphatidylglycerol from CDP-diacylglycerol: step 1/2.</text>
</comment>
<comment type="subcellular location">
    <subcellularLocation>
        <location evidence="10">Mitochondrion</location>
    </subcellularLocation>
</comment>
<dbReference type="GO" id="GO:0032049">
    <property type="term" value="P:cardiolipin biosynthetic process"/>
    <property type="evidence" value="ECO:0007669"/>
    <property type="project" value="EnsemblFungi"/>
</dbReference>
<dbReference type="GO" id="GO:0005524">
    <property type="term" value="F:ATP binding"/>
    <property type="evidence" value="ECO:0007669"/>
    <property type="project" value="UniProtKB-KW"/>
</dbReference>
<dbReference type="CDD" id="cd09135">
    <property type="entry name" value="PLDc_PGS1_euk_1"/>
    <property type="match status" value="1"/>
</dbReference>
<gene>
    <name evidence="12" type="ORF">LCOR_01388.1</name>
</gene>
<reference evidence="12" key="1">
    <citation type="submission" date="2013-08" db="EMBL/GenBank/DDBJ databases">
        <title>Gene expansion shapes genome architecture in the human pathogen Lichtheimia corymbifera: an evolutionary genomics analysis in the ancient terrestrial Mucorales (Mucoromycotina).</title>
        <authorList>
            <person name="Schwartze V.U."/>
            <person name="Winter S."/>
            <person name="Shelest E."/>
            <person name="Marcet-Houben M."/>
            <person name="Horn F."/>
            <person name="Wehner S."/>
            <person name="Hoffmann K."/>
            <person name="Riege K."/>
            <person name="Sammeth M."/>
            <person name="Nowrousian M."/>
            <person name="Valiante V."/>
            <person name="Linde J."/>
            <person name="Jacobsen I.D."/>
            <person name="Marz M."/>
            <person name="Brakhage A.A."/>
            <person name="Gabaldon T."/>
            <person name="Bocker S."/>
            <person name="Voigt K."/>
        </authorList>
    </citation>
    <scope>NUCLEOTIDE SEQUENCE [LARGE SCALE GENOMIC DNA]</scope>
    <source>
        <strain evidence="12">FSU 9682</strain>
    </source>
</reference>
<dbReference type="CDD" id="cd09137">
    <property type="entry name" value="PLDc_PGS1_euk_2"/>
    <property type="match status" value="1"/>
</dbReference>
<dbReference type="PANTHER" id="PTHR12586:SF1">
    <property type="entry name" value="CDP-DIACYLGLYCEROL--GLYCEROL-3-PHOSPHATE 3-PHOSPHATIDYLTRANSFERASE, MITOCHONDRIAL"/>
    <property type="match status" value="1"/>
</dbReference>
<keyword evidence="7 10" id="KW-0594">Phospholipid biosynthesis</keyword>
<keyword evidence="10" id="KW-0547">Nucleotide-binding</keyword>
<organism evidence="12 13">
    <name type="scientific">Lichtheimia corymbifera JMRC:FSU:9682</name>
    <dbReference type="NCBI Taxonomy" id="1263082"/>
    <lineage>
        <taxon>Eukaryota</taxon>
        <taxon>Fungi</taxon>
        <taxon>Fungi incertae sedis</taxon>
        <taxon>Mucoromycota</taxon>
        <taxon>Mucoromycotina</taxon>
        <taxon>Mucoromycetes</taxon>
        <taxon>Mucorales</taxon>
        <taxon>Lichtheimiaceae</taxon>
        <taxon>Lichtheimia</taxon>
    </lineage>
</organism>
<comment type="catalytic activity">
    <reaction evidence="9 10">
        <text>a CDP-1,2-diacyl-sn-glycerol + sn-glycerol 3-phosphate = a 1,2-diacyl-sn-glycero-3-phospho-(1'-sn-glycero-3'-phosphate) + CMP + H(+)</text>
        <dbReference type="Rhea" id="RHEA:12593"/>
        <dbReference type="ChEBI" id="CHEBI:15378"/>
        <dbReference type="ChEBI" id="CHEBI:57597"/>
        <dbReference type="ChEBI" id="CHEBI:58332"/>
        <dbReference type="ChEBI" id="CHEBI:60110"/>
        <dbReference type="ChEBI" id="CHEBI:60377"/>
        <dbReference type="EC" id="2.7.8.5"/>
    </reaction>
</comment>
<keyword evidence="6 10" id="KW-0443">Lipid metabolism</keyword>
<dbReference type="InterPro" id="IPR001736">
    <property type="entry name" value="PLipase_D/transphosphatidylase"/>
</dbReference>
<comment type="similarity">
    <text evidence="2 10">Belongs to the CDP-alcohol phosphatidyltransferase class-II family.</text>
</comment>
<comment type="caution">
    <text evidence="12">The sequence shown here is derived from an EMBL/GenBank/DDBJ whole genome shotgun (WGS) entry which is preliminary data.</text>
</comment>